<evidence type="ECO:0000256" key="1">
    <source>
        <dbReference type="ARBA" id="ARBA00001182"/>
    </source>
</evidence>
<dbReference type="EMBL" id="PDNB01000126">
    <property type="protein sequence ID" value="PGH05368.1"/>
    <property type="molecule type" value="Genomic_DNA"/>
</dbReference>
<evidence type="ECO:0000256" key="11">
    <source>
        <dbReference type="SAM" id="SignalP"/>
    </source>
</evidence>
<dbReference type="OrthoDB" id="10264505at2759"/>
<feature type="domain" description="Thioredoxin" evidence="12">
    <location>
        <begin position="14"/>
        <end position="136"/>
    </location>
</feature>
<dbReference type="InterPro" id="IPR011679">
    <property type="entry name" value="ERp29_C"/>
</dbReference>
<dbReference type="PANTHER" id="PTHR45815">
    <property type="entry name" value="PROTEIN DISULFIDE-ISOMERASE A6"/>
    <property type="match status" value="1"/>
</dbReference>
<evidence type="ECO:0000256" key="9">
    <source>
        <dbReference type="ARBA" id="ARBA00023284"/>
    </source>
</evidence>
<dbReference type="PROSITE" id="PS51352">
    <property type="entry name" value="THIOREDOXIN_2"/>
    <property type="match status" value="2"/>
</dbReference>
<keyword evidence="6" id="KW-0256">Endoplasmic reticulum</keyword>
<dbReference type="FunFam" id="3.40.30.10:FF:000032">
    <property type="entry name" value="Protein disulfide-isomerase A6 homolog"/>
    <property type="match status" value="1"/>
</dbReference>
<dbReference type="Gene3D" id="3.40.30.10">
    <property type="entry name" value="Glutaredoxin"/>
    <property type="match status" value="2"/>
</dbReference>
<dbReference type="SUPFAM" id="SSF47933">
    <property type="entry name" value="ERP29 C domain-like"/>
    <property type="match status" value="1"/>
</dbReference>
<dbReference type="PRINTS" id="PR00421">
    <property type="entry name" value="THIOREDOXIN"/>
</dbReference>
<dbReference type="GO" id="GO:0034976">
    <property type="term" value="P:response to endoplasmic reticulum stress"/>
    <property type="evidence" value="ECO:0007669"/>
    <property type="project" value="TreeGrafter"/>
</dbReference>
<name>A0A2B7X9P7_9EURO</name>
<dbReference type="InterPro" id="IPR005788">
    <property type="entry name" value="PDI_thioredoxin-like_dom"/>
</dbReference>
<evidence type="ECO:0000313" key="14">
    <source>
        <dbReference type="Proteomes" id="UP000223968"/>
    </source>
</evidence>
<evidence type="ECO:0000259" key="12">
    <source>
        <dbReference type="PROSITE" id="PS51352"/>
    </source>
</evidence>
<evidence type="ECO:0000256" key="8">
    <source>
        <dbReference type="ARBA" id="ARBA00023235"/>
    </source>
</evidence>
<evidence type="ECO:0000256" key="7">
    <source>
        <dbReference type="ARBA" id="ARBA00023157"/>
    </source>
</evidence>
<keyword evidence="8 13" id="KW-0413">Isomerase</keyword>
<accession>A0A2B7X9P7</accession>
<keyword evidence="5" id="KW-0677">Repeat</keyword>
<reference evidence="13 14" key="1">
    <citation type="submission" date="2017-10" db="EMBL/GenBank/DDBJ databases">
        <title>Comparative genomics in systemic dimorphic fungi from Ajellomycetaceae.</title>
        <authorList>
            <person name="Munoz J.F."/>
            <person name="Mcewen J.G."/>
            <person name="Clay O.K."/>
            <person name="Cuomo C.A."/>
        </authorList>
    </citation>
    <scope>NUCLEOTIDE SEQUENCE [LARGE SCALE GENOMIC DNA]</scope>
    <source>
        <strain evidence="13 14">UAMH5409</strain>
    </source>
</reference>
<dbReference type="EC" id="5.3.4.1" evidence="3"/>
<dbReference type="AlphaFoldDB" id="A0A2B7X9P7"/>
<feature type="chain" id="PRO_5012337919" description="protein disulfide-isomerase" evidence="11">
    <location>
        <begin position="25"/>
        <end position="374"/>
    </location>
</feature>
<dbReference type="SUPFAM" id="SSF52833">
    <property type="entry name" value="Thioredoxin-like"/>
    <property type="match status" value="2"/>
</dbReference>
<dbReference type="Proteomes" id="UP000223968">
    <property type="component" value="Unassembled WGS sequence"/>
</dbReference>
<keyword evidence="4 11" id="KW-0732">Signal</keyword>
<evidence type="ECO:0000256" key="10">
    <source>
        <dbReference type="RuleBase" id="RU004208"/>
    </source>
</evidence>
<comment type="caution">
    <text evidence="13">The sequence shown here is derived from an EMBL/GenBank/DDBJ whole genome shotgun (WGS) entry which is preliminary data.</text>
</comment>
<dbReference type="PANTHER" id="PTHR45815:SF3">
    <property type="entry name" value="PROTEIN DISULFIDE-ISOMERASE A6"/>
    <property type="match status" value="1"/>
</dbReference>
<dbReference type="NCBIfam" id="TIGR01126">
    <property type="entry name" value="pdi_dom"/>
    <property type="match status" value="2"/>
</dbReference>
<dbReference type="InterPro" id="IPR013766">
    <property type="entry name" value="Thioredoxin_domain"/>
</dbReference>
<dbReference type="InterPro" id="IPR036356">
    <property type="entry name" value="ERp29_C_sf"/>
</dbReference>
<dbReference type="GO" id="GO:0015035">
    <property type="term" value="F:protein-disulfide reductase activity"/>
    <property type="evidence" value="ECO:0007669"/>
    <property type="project" value="TreeGrafter"/>
</dbReference>
<dbReference type="Pfam" id="PF00085">
    <property type="entry name" value="Thioredoxin"/>
    <property type="match status" value="2"/>
</dbReference>
<comment type="catalytic activity">
    <reaction evidence="1">
        <text>Catalyzes the rearrangement of -S-S- bonds in proteins.</text>
        <dbReference type="EC" id="5.3.4.1"/>
    </reaction>
</comment>
<dbReference type="CDD" id="cd02998">
    <property type="entry name" value="PDI_a_ERp38"/>
    <property type="match status" value="1"/>
</dbReference>
<evidence type="ECO:0000256" key="5">
    <source>
        <dbReference type="ARBA" id="ARBA00022737"/>
    </source>
</evidence>
<dbReference type="InterPro" id="IPR017937">
    <property type="entry name" value="Thioredoxin_CS"/>
</dbReference>
<keyword evidence="7" id="KW-1015">Disulfide bond</keyword>
<organism evidence="13 14">
    <name type="scientific">Helicocarpus griseus UAMH5409</name>
    <dbReference type="NCBI Taxonomy" id="1447875"/>
    <lineage>
        <taxon>Eukaryota</taxon>
        <taxon>Fungi</taxon>
        <taxon>Dikarya</taxon>
        <taxon>Ascomycota</taxon>
        <taxon>Pezizomycotina</taxon>
        <taxon>Eurotiomycetes</taxon>
        <taxon>Eurotiomycetidae</taxon>
        <taxon>Onygenales</taxon>
        <taxon>Ajellomycetaceae</taxon>
        <taxon>Helicocarpus</taxon>
    </lineage>
</organism>
<dbReference type="Gene3D" id="1.20.1150.12">
    <property type="entry name" value="Endoplasmic reticulum resident protein 29, C-terminal domain"/>
    <property type="match status" value="1"/>
</dbReference>
<gene>
    <name evidence="13" type="ORF">AJ79_06837</name>
</gene>
<dbReference type="CDD" id="cd00238">
    <property type="entry name" value="ERp29c"/>
    <property type="match status" value="1"/>
</dbReference>
<protein>
    <recommendedName>
        <fullName evidence="3">protein disulfide-isomerase</fullName>
        <ecNumber evidence="3">5.3.4.1</ecNumber>
    </recommendedName>
</protein>
<evidence type="ECO:0000256" key="6">
    <source>
        <dbReference type="ARBA" id="ARBA00022824"/>
    </source>
</evidence>
<dbReference type="Pfam" id="PF07749">
    <property type="entry name" value="ERp29"/>
    <property type="match status" value="1"/>
</dbReference>
<feature type="domain" description="Thioredoxin" evidence="12">
    <location>
        <begin position="139"/>
        <end position="257"/>
    </location>
</feature>
<evidence type="ECO:0000256" key="3">
    <source>
        <dbReference type="ARBA" id="ARBA00012723"/>
    </source>
</evidence>
<keyword evidence="9" id="KW-0676">Redox-active center</keyword>
<keyword evidence="14" id="KW-1185">Reference proteome</keyword>
<feature type="signal peptide" evidence="11">
    <location>
        <begin position="1"/>
        <end position="24"/>
    </location>
</feature>
<dbReference type="InterPro" id="IPR036249">
    <property type="entry name" value="Thioredoxin-like_sf"/>
</dbReference>
<evidence type="ECO:0000313" key="13">
    <source>
        <dbReference type="EMBL" id="PGH05368.1"/>
    </source>
</evidence>
<dbReference type="PROSITE" id="PS00194">
    <property type="entry name" value="THIOREDOXIN_1"/>
    <property type="match status" value="2"/>
</dbReference>
<evidence type="ECO:0000256" key="4">
    <source>
        <dbReference type="ARBA" id="ARBA00022729"/>
    </source>
</evidence>
<evidence type="ECO:0000256" key="2">
    <source>
        <dbReference type="ARBA" id="ARBA00006347"/>
    </source>
</evidence>
<dbReference type="GO" id="GO:0005788">
    <property type="term" value="C:endoplasmic reticulum lumen"/>
    <property type="evidence" value="ECO:0007669"/>
    <property type="project" value="TreeGrafter"/>
</dbReference>
<proteinExistence type="inferred from homology"/>
<sequence length="374" mass="40662">MARLSYLLLASASLLLSNVVPATAKSAVLDLIPENFDSVVLKSGKPGLVEFFAPWCGHCKNLAPVYDELADAFAYASDKVHISKVDADEHRSLGKRFGVQGFPTLKWFDGKSAKPEEYNGKRDLESLAAFVSEKTGLKPKGPQKAPSKVQMLTDATFEKAIGGDKDVFVAFTAPWCGHCKSLAPVWESLANDFQLEPNVAVAKVDADSEASKRTAETYGIKSYPTIKFFPRGSTTSEDYSGSRSAADFVSYLNEKAGTHRVVGGGLDKDAGTIAALDDIVAKYVTGGEKSVTKLVEEAKGVTKGLKERYAEYYVKVLARLSENKEYVAKELARLERMVGKGGLAPEKVDDLLSRSNILRRFLGGEEKKKGKDEL</sequence>
<comment type="similarity">
    <text evidence="2 10">Belongs to the protein disulfide isomerase family.</text>
</comment>
<dbReference type="STRING" id="1447875.A0A2B7X9P7"/>
<dbReference type="GO" id="GO:0003756">
    <property type="term" value="F:protein disulfide isomerase activity"/>
    <property type="evidence" value="ECO:0007669"/>
    <property type="project" value="UniProtKB-EC"/>
</dbReference>